<dbReference type="AlphaFoldDB" id="A0A2V0PGY7"/>
<dbReference type="InterPro" id="IPR004302">
    <property type="entry name" value="Cellulose/chitin-bd_N"/>
</dbReference>
<comment type="caution">
    <text evidence="3">The sequence shown here is derived from an EMBL/GenBank/DDBJ whole genome shotgun (WGS) entry which is preliminary data.</text>
</comment>
<evidence type="ECO:0000256" key="1">
    <source>
        <dbReference type="SAM" id="SignalP"/>
    </source>
</evidence>
<feature type="domain" description="Chitin-binding type-4" evidence="2">
    <location>
        <begin position="35"/>
        <end position="270"/>
    </location>
</feature>
<feature type="signal peptide" evidence="1">
    <location>
        <begin position="1"/>
        <end position="34"/>
    </location>
</feature>
<gene>
    <name evidence="3" type="ORF">Rsub_12020</name>
</gene>
<protein>
    <recommendedName>
        <fullName evidence="2">Chitin-binding type-4 domain-containing protein</fullName>
    </recommendedName>
</protein>
<dbReference type="STRING" id="307507.A0A2V0PGY7"/>
<dbReference type="Proteomes" id="UP000247498">
    <property type="component" value="Unassembled WGS sequence"/>
</dbReference>
<evidence type="ECO:0000259" key="2">
    <source>
        <dbReference type="Pfam" id="PF03067"/>
    </source>
</evidence>
<dbReference type="OrthoDB" id="76388at2759"/>
<keyword evidence="4" id="KW-1185">Reference proteome</keyword>
<evidence type="ECO:0000313" key="3">
    <source>
        <dbReference type="EMBL" id="GBF99128.1"/>
    </source>
</evidence>
<dbReference type="InParanoid" id="A0A2V0PGY7"/>
<keyword evidence="1" id="KW-0732">Signal</keyword>
<evidence type="ECO:0000313" key="4">
    <source>
        <dbReference type="Proteomes" id="UP000247498"/>
    </source>
</evidence>
<dbReference type="EMBL" id="BDRX01000146">
    <property type="protein sequence ID" value="GBF99128.1"/>
    <property type="molecule type" value="Genomic_DNA"/>
</dbReference>
<proteinExistence type="predicted"/>
<organism evidence="3 4">
    <name type="scientific">Raphidocelis subcapitata</name>
    <dbReference type="NCBI Taxonomy" id="307507"/>
    <lineage>
        <taxon>Eukaryota</taxon>
        <taxon>Viridiplantae</taxon>
        <taxon>Chlorophyta</taxon>
        <taxon>core chlorophytes</taxon>
        <taxon>Chlorophyceae</taxon>
        <taxon>CS clade</taxon>
        <taxon>Sphaeropleales</taxon>
        <taxon>Selenastraceae</taxon>
        <taxon>Raphidocelis</taxon>
    </lineage>
</organism>
<accession>A0A2V0PGY7</accession>
<name>A0A2V0PGY7_9CHLO</name>
<feature type="chain" id="PRO_5016022381" description="Chitin-binding type-4 domain-containing protein" evidence="1">
    <location>
        <begin position="35"/>
        <end position="298"/>
    </location>
</feature>
<sequence length="298" mass="32101">MAAHRATPLAAVAALPLAALLLLLAAALVPRAAAHAVMLEPKSRSWIDYLENYNYRPHEVFAGGVRAVSNNGALRWPQRNRQGICGDAAGQTKWDAPGRVVKTYRAGQAINVDILFAQNHLGRVNVRVCPLDATDERQCRTLERADGKGADFDLPWTPGWWGVTDGYTAPAGGGVEGAQLYKLPAIGKPDGCAAWACDQFKGMWVYRTLWKLPAGFTCDHCKLQMEYLTGSRCWPPCNQKGGCGKPPVGYGYCGEEGQQYPEEFWNCADLAVRADAPEAEASAMPGGGGAARRLLLGA</sequence>
<reference evidence="3 4" key="1">
    <citation type="journal article" date="2018" name="Sci. Rep.">
        <title>Raphidocelis subcapitata (=Pseudokirchneriella subcapitata) provides an insight into genome evolution and environmental adaptations in the Sphaeropleales.</title>
        <authorList>
            <person name="Suzuki S."/>
            <person name="Yamaguchi H."/>
            <person name="Nakajima N."/>
            <person name="Kawachi M."/>
        </authorList>
    </citation>
    <scope>NUCLEOTIDE SEQUENCE [LARGE SCALE GENOMIC DNA]</scope>
    <source>
        <strain evidence="3 4">NIES-35</strain>
    </source>
</reference>
<dbReference type="Pfam" id="PF03067">
    <property type="entry name" value="LPMO_10"/>
    <property type="match status" value="1"/>
</dbReference>